<comment type="caution">
    <text evidence="1">The sequence shown here is derived from an EMBL/GenBank/DDBJ whole genome shotgun (WGS) entry which is preliminary data.</text>
</comment>
<keyword evidence="2" id="KW-1185">Reference proteome</keyword>
<evidence type="ECO:0000313" key="2">
    <source>
        <dbReference type="Proteomes" id="UP001231109"/>
    </source>
</evidence>
<protein>
    <submittedName>
        <fullName evidence="1">Uncharacterized protein</fullName>
    </submittedName>
</protein>
<evidence type="ECO:0000313" key="1">
    <source>
        <dbReference type="EMBL" id="MDP5135261.1"/>
    </source>
</evidence>
<sequence length="214" mass="23316">MFRILNDVTNLQLVFANYSAAEALKVQHNIRAVTATLRIPGAELLRQMRAEGLDITEFDTVPATIGSAPLDCSETVLRSHLRTLFLSQQKLETALQGLSLTQRVTVRDQLEFASSSLRLPSEQLLQRMAEQGLTLDKLGLGQSAGQDKISAIRQRLAGALAPAAEADKVAQVKQRLTALNGAIDLAEEDVNAATRSFNVVNLEQAQARVANSRR</sequence>
<dbReference type="EMBL" id="JAPJDZ010000007">
    <property type="protein sequence ID" value="MDP5135261.1"/>
    <property type="molecule type" value="Genomic_DNA"/>
</dbReference>
<gene>
    <name evidence="1" type="ORF">ORJ04_04765</name>
</gene>
<organism evidence="1 2">
    <name type="scientific">Rheinheimera baltica</name>
    <dbReference type="NCBI Taxonomy" id="67576"/>
    <lineage>
        <taxon>Bacteria</taxon>
        <taxon>Pseudomonadati</taxon>
        <taxon>Pseudomonadota</taxon>
        <taxon>Gammaproteobacteria</taxon>
        <taxon>Chromatiales</taxon>
        <taxon>Chromatiaceae</taxon>
        <taxon>Rheinheimera</taxon>
    </lineage>
</organism>
<name>A0ABT9HVY3_9GAMM</name>
<proteinExistence type="predicted"/>
<dbReference type="Proteomes" id="UP001231109">
    <property type="component" value="Unassembled WGS sequence"/>
</dbReference>
<accession>A0ABT9HVY3</accession>
<dbReference type="RefSeq" id="WP_305974206.1">
    <property type="nucleotide sequence ID" value="NZ_JAPJDY010000008.1"/>
</dbReference>
<reference evidence="1 2" key="1">
    <citation type="submission" date="2022-11" db="EMBL/GenBank/DDBJ databases">
        <title>Viruses from the air-sea interface of a natural surface slick.</title>
        <authorList>
            <person name="Rahlff J."/>
            <person name="Holmfeldt K."/>
        </authorList>
    </citation>
    <scope>NUCLEOTIDE SEQUENCE [LARGE SCALE GENOMIC DNA]</scope>
    <source>
        <strain evidence="1 2">SMS4</strain>
    </source>
</reference>